<dbReference type="EMBL" id="AZHA01000001">
    <property type="protein sequence ID" value="OAA52255.1"/>
    <property type="molecule type" value="Genomic_DNA"/>
</dbReference>
<sequence length="344" mass="37073">MQQGCRDIQHMLQADSDAESNPECDSVEEFGQLLGHSRSIGIEEIKYSLPSKPLTDRVIRCYFSVKFHAVPLYPRTPVPAAVRGVLGGSRVDGAPLNQPAVLNPRRRRAPGQAQARQRAPRACWRRSRSAAFYLGVSTRCLVTGRYLEEPARLRRGGAAACALAQHAAAGRGPRALGAVRACRARMAQLQRVPPRPEPAARALALHAGLPPIIHESLTDTEPPRQPTRRGLLTKDTAVLPPARPSARPRTRRPSSPTLPKSTLSVILRRVMLPARARRAATALPRDAAAQRPAAGVARRAGPAACASGPSAAPPSPTANYTIMHRIMLELMYRQGASACCTTPT</sequence>
<evidence type="ECO:0000256" key="1">
    <source>
        <dbReference type="SAM" id="MobiDB-lite"/>
    </source>
</evidence>
<proteinExistence type="predicted"/>
<dbReference type="AlphaFoldDB" id="A0A162I4M5"/>
<feature type="region of interest" description="Disordered" evidence="1">
    <location>
        <begin position="214"/>
        <end position="260"/>
    </location>
</feature>
<accession>A0A162I4M5</accession>
<name>A0A162I4M5_9HYPO</name>
<reference evidence="2 3" key="1">
    <citation type="journal article" date="2016" name="Genome Biol. Evol.">
        <title>Divergent and convergent evolution of fungal pathogenicity.</title>
        <authorList>
            <person name="Shang Y."/>
            <person name="Xiao G."/>
            <person name="Zheng P."/>
            <person name="Cen K."/>
            <person name="Zhan S."/>
            <person name="Wang C."/>
        </authorList>
    </citation>
    <scope>NUCLEOTIDE SEQUENCE [LARGE SCALE GENOMIC DNA]</scope>
    <source>
        <strain evidence="2 3">RCEF 3172</strain>
    </source>
</reference>
<evidence type="ECO:0000313" key="2">
    <source>
        <dbReference type="EMBL" id="OAA52255.1"/>
    </source>
</evidence>
<organism evidence="2 3">
    <name type="scientific">Beauveria brongniartii RCEF 3172</name>
    <dbReference type="NCBI Taxonomy" id="1081107"/>
    <lineage>
        <taxon>Eukaryota</taxon>
        <taxon>Fungi</taxon>
        <taxon>Dikarya</taxon>
        <taxon>Ascomycota</taxon>
        <taxon>Pezizomycotina</taxon>
        <taxon>Sordariomycetes</taxon>
        <taxon>Hypocreomycetidae</taxon>
        <taxon>Hypocreales</taxon>
        <taxon>Cordycipitaceae</taxon>
        <taxon>Beauveria</taxon>
        <taxon>Beauveria brongniartii</taxon>
    </lineage>
</organism>
<gene>
    <name evidence="2" type="ORF">BBO_00096</name>
</gene>
<keyword evidence="3" id="KW-1185">Reference proteome</keyword>
<dbReference type="OrthoDB" id="4934715at2759"/>
<evidence type="ECO:0000313" key="3">
    <source>
        <dbReference type="Proteomes" id="UP000076863"/>
    </source>
</evidence>
<comment type="caution">
    <text evidence="2">The sequence shown here is derived from an EMBL/GenBank/DDBJ whole genome shotgun (WGS) entry which is preliminary data.</text>
</comment>
<protein>
    <submittedName>
        <fullName evidence="2">Uncharacterized protein</fullName>
    </submittedName>
</protein>
<dbReference type="Proteomes" id="UP000076863">
    <property type="component" value="Unassembled WGS sequence"/>
</dbReference>